<dbReference type="PANTHER" id="PTHR46438">
    <property type="entry name" value="ALPHA/BETA-HYDROLASES SUPERFAMILY PROTEIN"/>
    <property type="match status" value="1"/>
</dbReference>
<reference evidence="1" key="1">
    <citation type="submission" date="2020-02" db="EMBL/GenBank/DDBJ databases">
        <authorList>
            <person name="Meier V. D."/>
        </authorList>
    </citation>
    <scope>NUCLEOTIDE SEQUENCE</scope>
    <source>
        <strain evidence="1">AVDCRST_MAG93</strain>
    </source>
</reference>
<dbReference type="EMBL" id="CADCTR010000953">
    <property type="protein sequence ID" value="CAA9273831.1"/>
    <property type="molecule type" value="Genomic_DNA"/>
</dbReference>
<dbReference type="PANTHER" id="PTHR46438:SF11">
    <property type="entry name" value="LIPASE-RELATED"/>
    <property type="match status" value="1"/>
</dbReference>
<name>A0A6J4JAK9_9CHLR</name>
<proteinExistence type="predicted"/>
<sequence>MAQAADARYTQELVGSLEEMGLPTLLLWGKEDEFQPIDYARRFQREMPNARLVAVPGARHIPMENDPERTGSVLAKFFAGTSV</sequence>
<gene>
    <name evidence="1" type="ORF">AVDCRST_MAG93-2775</name>
</gene>
<dbReference type="AlphaFoldDB" id="A0A6J4JAK9"/>
<dbReference type="SUPFAM" id="SSF53474">
    <property type="entry name" value="alpha/beta-Hydrolases"/>
    <property type="match status" value="1"/>
</dbReference>
<evidence type="ECO:0008006" key="2">
    <source>
        <dbReference type="Google" id="ProtNLM"/>
    </source>
</evidence>
<evidence type="ECO:0000313" key="1">
    <source>
        <dbReference type="EMBL" id="CAA9273831.1"/>
    </source>
</evidence>
<organism evidence="1">
    <name type="scientific">uncultured Chloroflexia bacterium</name>
    <dbReference type="NCBI Taxonomy" id="1672391"/>
    <lineage>
        <taxon>Bacteria</taxon>
        <taxon>Bacillati</taxon>
        <taxon>Chloroflexota</taxon>
        <taxon>Chloroflexia</taxon>
        <taxon>environmental samples</taxon>
    </lineage>
</organism>
<protein>
    <recommendedName>
        <fullName evidence="2">AB hydrolase-1 domain-containing protein</fullName>
    </recommendedName>
</protein>
<accession>A0A6J4JAK9</accession>
<dbReference type="InterPro" id="IPR029058">
    <property type="entry name" value="AB_hydrolase_fold"/>
</dbReference>
<dbReference type="Gene3D" id="3.40.50.1820">
    <property type="entry name" value="alpha/beta hydrolase"/>
    <property type="match status" value="1"/>
</dbReference>